<dbReference type="InterPro" id="IPR000489">
    <property type="entry name" value="Pterin-binding_dom"/>
</dbReference>
<dbReference type="AlphaFoldDB" id="E6U3M0"/>
<dbReference type="UniPathway" id="UPA00077">
    <property type="reaction ID" value="UER00156"/>
</dbReference>
<evidence type="ECO:0000313" key="15">
    <source>
        <dbReference type="Proteomes" id="UP000001551"/>
    </source>
</evidence>
<dbReference type="RefSeq" id="WP_013485968.1">
    <property type="nucleotide sequence ID" value="NC_014828.1"/>
</dbReference>
<dbReference type="PROSITE" id="PS00792">
    <property type="entry name" value="DHPS_1"/>
    <property type="match status" value="1"/>
</dbReference>
<dbReference type="PANTHER" id="PTHR20941">
    <property type="entry name" value="FOLATE SYNTHESIS PROTEINS"/>
    <property type="match status" value="1"/>
</dbReference>
<dbReference type="GO" id="GO:0004156">
    <property type="term" value="F:dihydropteroate synthase activity"/>
    <property type="evidence" value="ECO:0007669"/>
    <property type="project" value="UniProtKB-EC"/>
</dbReference>
<dbReference type="FunFam" id="3.20.20.20:FF:000006">
    <property type="entry name" value="Dihydropteroate synthase"/>
    <property type="match status" value="1"/>
</dbReference>
<evidence type="ECO:0000313" key="14">
    <source>
        <dbReference type="EMBL" id="ADU27620.1"/>
    </source>
</evidence>
<comment type="function">
    <text evidence="12">Catalyzes the condensation of para-aminobenzoate (pABA) with 6-hydroxymethyl-7,8-dihydropterin diphosphate (DHPt-PP) to form 7,8-dihydropteroate (H2Pte), the immediate precursor of folate derivatives.</text>
</comment>
<dbReference type="KEGG" id="eha:Ethha_2103"/>
<dbReference type="PANTHER" id="PTHR20941:SF1">
    <property type="entry name" value="FOLIC ACID SYNTHESIS PROTEIN FOL1"/>
    <property type="match status" value="1"/>
</dbReference>
<dbReference type="PROSITE" id="PS50972">
    <property type="entry name" value="PTERIN_BINDING"/>
    <property type="match status" value="1"/>
</dbReference>
<dbReference type="PROSITE" id="PS00793">
    <property type="entry name" value="DHPS_2"/>
    <property type="match status" value="1"/>
</dbReference>
<comment type="pathway">
    <text evidence="3">Cofactor biosynthesis; tetrahydrofolate biosynthesis; 7,8-dihydrofolate from 2-amino-4-hydroxy-6-hydroxymethyl-7,8-dihydropteridine diphosphate and 4-aminobenzoate: step 1/2.</text>
</comment>
<dbReference type="STRING" id="663278.Ethha_2103"/>
<evidence type="ECO:0000256" key="12">
    <source>
        <dbReference type="ARBA" id="ARBA00053449"/>
    </source>
</evidence>
<evidence type="ECO:0000256" key="10">
    <source>
        <dbReference type="ARBA" id="ARBA00022909"/>
    </source>
</evidence>
<dbReference type="EMBL" id="CP002400">
    <property type="protein sequence ID" value="ADU27620.1"/>
    <property type="molecule type" value="Genomic_DNA"/>
</dbReference>
<name>E6U3M0_ETHHY</name>
<dbReference type="Pfam" id="PF00809">
    <property type="entry name" value="Pterin_bind"/>
    <property type="match status" value="1"/>
</dbReference>
<keyword evidence="8" id="KW-0479">Metal-binding</keyword>
<evidence type="ECO:0000256" key="4">
    <source>
        <dbReference type="ARBA" id="ARBA00009503"/>
    </source>
</evidence>
<evidence type="ECO:0000256" key="9">
    <source>
        <dbReference type="ARBA" id="ARBA00022842"/>
    </source>
</evidence>
<gene>
    <name evidence="14" type="ordered locus">Ethha_2103</name>
</gene>
<evidence type="ECO:0000256" key="1">
    <source>
        <dbReference type="ARBA" id="ARBA00000012"/>
    </source>
</evidence>
<dbReference type="GO" id="GO:0005829">
    <property type="term" value="C:cytosol"/>
    <property type="evidence" value="ECO:0007669"/>
    <property type="project" value="TreeGrafter"/>
</dbReference>
<accession>E6U3M0</accession>
<dbReference type="InterPro" id="IPR006390">
    <property type="entry name" value="DHP_synth_dom"/>
</dbReference>
<keyword evidence="7 14" id="KW-0808">Transferase</keyword>
<comment type="similarity">
    <text evidence="4">Belongs to the DHPS family.</text>
</comment>
<evidence type="ECO:0000256" key="3">
    <source>
        <dbReference type="ARBA" id="ARBA00004763"/>
    </source>
</evidence>
<feature type="domain" description="Pterin-binding" evidence="13">
    <location>
        <begin position="139"/>
        <end position="385"/>
    </location>
</feature>
<dbReference type="InterPro" id="IPR045031">
    <property type="entry name" value="DHP_synth-like"/>
</dbReference>
<evidence type="ECO:0000256" key="5">
    <source>
        <dbReference type="ARBA" id="ARBA00012458"/>
    </source>
</evidence>
<evidence type="ECO:0000256" key="6">
    <source>
        <dbReference type="ARBA" id="ARBA00016919"/>
    </source>
</evidence>
<dbReference type="GO" id="GO:0046872">
    <property type="term" value="F:metal ion binding"/>
    <property type="evidence" value="ECO:0007669"/>
    <property type="project" value="UniProtKB-KW"/>
</dbReference>
<keyword evidence="9" id="KW-0460">Magnesium</keyword>
<dbReference type="EC" id="2.5.1.15" evidence="5"/>
<dbReference type="Gene3D" id="3.20.20.20">
    <property type="entry name" value="Dihydropteroate synthase-like"/>
    <property type="match status" value="1"/>
</dbReference>
<dbReference type="GO" id="GO:0046656">
    <property type="term" value="P:folic acid biosynthetic process"/>
    <property type="evidence" value="ECO:0007669"/>
    <property type="project" value="UniProtKB-KW"/>
</dbReference>
<dbReference type="eggNOG" id="COG0294">
    <property type="taxonomic scope" value="Bacteria"/>
</dbReference>
<keyword evidence="15" id="KW-1185">Reference proteome</keyword>
<protein>
    <recommendedName>
        <fullName evidence="6">Dihydropteroate synthase</fullName>
        <ecNumber evidence="5">2.5.1.15</ecNumber>
    </recommendedName>
    <alternativeName>
        <fullName evidence="11">Dihydropteroate pyrophosphorylase</fullName>
    </alternativeName>
</protein>
<keyword evidence="10" id="KW-0289">Folate biosynthesis</keyword>
<comment type="catalytic activity">
    <reaction evidence="1">
        <text>(7,8-dihydropterin-6-yl)methyl diphosphate + 4-aminobenzoate = 7,8-dihydropteroate + diphosphate</text>
        <dbReference type="Rhea" id="RHEA:19949"/>
        <dbReference type="ChEBI" id="CHEBI:17836"/>
        <dbReference type="ChEBI" id="CHEBI:17839"/>
        <dbReference type="ChEBI" id="CHEBI:33019"/>
        <dbReference type="ChEBI" id="CHEBI:72950"/>
        <dbReference type="EC" id="2.5.1.15"/>
    </reaction>
</comment>
<proteinExistence type="inferred from homology"/>
<evidence type="ECO:0000256" key="2">
    <source>
        <dbReference type="ARBA" id="ARBA00001946"/>
    </source>
</evidence>
<dbReference type="CDD" id="cd00739">
    <property type="entry name" value="DHPS"/>
    <property type="match status" value="1"/>
</dbReference>
<evidence type="ECO:0000259" key="13">
    <source>
        <dbReference type="PROSITE" id="PS50972"/>
    </source>
</evidence>
<dbReference type="HOGENOM" id="CLU_008023_1_0_9"/>
<dbReference type="SUPFAM" id="SSF51717">
    <property type="entry name" value="Dihydropteroate synthetase-like"/>
    <property type="match status" value="1"/>
</dbReference>
<evidence type="ECO:0000256" key="11">
    <source>
        <dbReference type="ARBA" id="ARBA00030193"/>
    </source>
</evidence>
<dbReference type="Proteomes" id="UP000001551">
    <property type="component" value="Chromosome"/>
</dbReference>
<evidence type="ECO:0000256" key="8">
    <source>
        <dbReference type="ARBA" id="ARBA00022723"/>
    </source>
</evidence>
<dbReference type="InterPro" id="IPR011005">
    <property type="entry name" value="Dihydropteroate_synth-like_sf"/>
</dbReference>
<organism evidence="14 15">
    <name type="scientific">Ethanoligenens harbinense (strain DSM 18485 / JCM 12961 / CGMCC 1.5033 / YUAN-3)</name>
    <dbReference type="NCBI Taxonomy" id="663278"/>
    <lineage>
        <taxon>Bacteria</taxon>
        <taxon>Bacillati</taxon>
        <taxon>Bacillota</taxon>
        <taxon>Clostridia</taxon>
        <taxon>Eubacteriales</taxon>
        <taxon>Oscillospiraceae</taxon>
        <taxon>Ethanoligenens</taxon>
    </lineage>
</organism>
<reference evidence="14 15" key="1">
    <citation type="submission" date="2010-12" db="EMBL/GenBank/DDBJ databases">
        <title>Complete sequence of Ethanoligenens harbinense YUAN-3.</title>
        <authorList>
            <person name="Lucas S."/>
            <person name="Copeland A."/>
            <person name="Lapidus A."/>
            <person name="Cheng J.-F."/>
            <person name="Bruce D."/>
            <person name="Goodwin L."/>
            <person name="Pitluck S."/>
            <person name="Chertkov O."/>
            <person name="Misra M."/>
            <person name="Detter J.C."/>
            <person name="Han C."/>
            <person name="Tapia R."/>
            <person name="Land M."/>
            <person name="Hauser L."/>
            <person name="Jeffries C."/>
            <person name="Kyrpides N."/>
            <person name="Ivanova N."/>
            <person name="Mikhailova N."/>
            <person name="Wang A."/>
            <person name="Mouttaki H."/>
            <person name="He Z."/>
            <person name="Zhou J."/>
            <person name="Hemme C.L."/>
            <person name="Woyke T."/>
        </authorList>
    </citation>
    <scope>NUCLEOTIDE SEQUENCE [LARGE SCALE GENOMIC DNA]</scope>
    <source>
        <strain evidence="15">DSM 18485 / JCM 12961 / CGMCC 1.5033 / YUAN-3</strain>
    </source>
</reference>
<comment type="cofactor">
    <cofactor evidence="2">
        <name>Mg(2+)</name>
        <dbReference type="ChEBI" id="CHEBI:18420"/>
    </cofactor>
</comment>
<sequence length="399" mass="43215">MWNARIVPIRSMCEAVEEVKKINVHSAAVELLAVKALHLCVRLEHVTPFAANILKQEMLGKGGDAAVSKGVADFKDEYSDVLLMGTAAQFRRLLVKLEMQQGSLAEIGREVGAVLTHALTREPRTFHCRGYDLPLGQKTYVMGILNVTPDSFSDGGSYADADEAVDRACQMIKDGADIIDIGGESSRPGYAPVPAEEEAARVLPVIRRLKASVSVPVSIDTMKAAVARQALEAGADIVNDIWGFQRDPDMARTAAAYDAGAVLMHNQDGTAYRDFMGDMLTFLRESIRLAKNAGLPDANLSVDPGIGFGKDLAQNIESMRRLPELQALGYPVLLGTSRKSLIGKTLDLPADERVEGTAATVAFGIERGVDFVRVHDVKEMARVCKMTDALVRTPEEIHG</sequence>
<dbReference type="NCBIfam" id="TIGR01496">
    <property type="entry name" value="DHPS"/>
    <property type="match status" value="1"/>
</dbReference>
<dbReference type="GO" id="GO:0046654">
    <property type="term" value="P:tetrahydrofolate biosynthetic process"/>
    <property type="evidence" value="ECO:0007669"/>
    <property type="project" value="UniProtKB-UniPathway"/>
</dbReference>
<evidence type="ECO:0000256" key="7">
    <source>
        <dbReference type="ARBA" id="ARBA00022679"/>
    </source>
</evidence>